<dbReference type="PANTHER" id="PTHR43788">
    <property type="entry name" value="DNA2/NAM7 HELICASE FAMILY MEMBER"/>
    <property type="match status" value="1"/>
</dbReference>
<comment type="caution">
    <text evidence="9">The sequence shown here is derived from an EMBL/GenBank/DDBJ whole genome shotgun (WGS) entry which is preliminary data.</text>
</comment>
<keyword evidence="2" id="KW-0547">Nucleotide-binding</keyword>
<protein>
    <recommendedName>
        <fullName evidence="11">DNA2/NAM7 helicase-like C-terminal domain-containing protein</fullName>
    </recommendedName>
</protein>
<dbReference type="Pfam" id="PF13086">
    <property type="entry name" value="AAA_11"/>
    <property type="match status" value="1"/>
</dbReference>
<dbReference type="GO" id="GO:0043139">
    <property type="term" value="F:5'-3' DNA helicase activity"/>
    <property type="evidence" value="ECO:0007669"/>
    <property type="project" value="TreeGrafter"/>
</dbReference>
<dbReference type="Gene3D" id="3.40.50.300">
    <property type="entry name" value="P-loop containing nucleotide triphosphate hydrolases"/>
    <property type="match status" value="2"/>
</dbReference>
<keyword evidence="5" id="KW-0067">ATP-binding</keyword>
<dbReference type="SUPFAM" id="SSF52540">
    <property type="entry name" value="P-loop containing nucleoside triphosphate hydrolases"/>
    <property type="match status" value="1"/>
</dbReference>
<dbReference type="AlphaFoldDB" id="A0A1S1LBX5"/>
<dbReference type="Pfam" id="PF13087">
    <property type="entry name" value="AAA_12"/>
    <property type="match status" value="1"/>
</dbReference>
<dbReference type="InterPro" id="IPR047187">
    <property type="entry name" value="SF1_C_Upf1"/>
</dbReference>
<dbReference type="InterPro" id="IPR041677">
    <property type="entry name" value="DNA2/NAM7_AAA_11"/>
</dbReference>
<accession>A0A1S1LBX5</accession>
<evidence type="ECO:0000256" key="4">
    <source>
        <dbReference type="ARBA" id="ARBA00022806"/>
    </source>
</evidence>
<evidence type="ECO:0000256" key="2">
    <source>
        <dbReference type="ARBA" id="ARBA00022741"/>
    </source>
</evidence>
<keyword evidence="3" id="KW-0378">Hydrolase</keyword>
<feature type="domain" description="DNA2/NAM7 helicase helicase" evidence="7">
    <location>
        <begin position="49"/>
        <end position="113"/>
    </location>
</feature>
<name>A0A1S1LBX5_9MYCO</name>
<evidence type="ECO:0000259" key="7">
    <source>
        <dbReference type="Pfam" id="PF13086"/>
    </source>
</evidence>
<evidence type="ECO:0000256" key="1">
    <source>
        <dbReference type="ARBA" id="ARBA00007913"/>
    </source>
</evidence>
<evidence type="ECO:0000313" key="9">
    <source>
        <dbReference type="EMBL" id="OHU31686.1"/>
    </source>
</evidence>
<dbReference type="STRING" id="948102.BKG76_00260"/>
<keyword evidence="6" id="KW-0472">Membrane</keyword>
<dbReference type="InterPro" id="IPR041679">
    <property type="entry name" value="DNA2/NAM7-like_C"/>
</dbReference>
<gene>
    <name evidence="9" type="ORF">BKG76_00260</name>
</gene>
<dbReference type="Proteomes" id="UP000179616">
    <property type="component" value="Unassembled WGS sequence"/>
</dbReference>
<evidence type="ECO:0008006" key="11">
    <source>
        <dbReference type="Google" id="ProtNLM"/>
    </source>
</evidence>
<feature type="domain" description="DNA2/NAM7 helicase-like C-terminal" evidence="8">
    <location>
        <begin position="223"/>
        <end position="333"/>
    </location>
</feature>
<comment type="similarity">
    <text evidence="1">Belongs to the DNA2/NAM7 helicase family.</text>
</comment>
<evidence type="ECO:0000256" key="5">
    <source>
        <dbReference type="ARBA" id="ARBA00022840"/>
    </source>
</evidence>
<evidence type="ECO:0000313" key="10">
    <source>
        <dbReference type="Proteomes" id="UP000179616"/>
    </source>
</evidence>
<dbReference type="GO" id="GO:0005524">
    <property type="term" value="F:ATP binding"/>
    <property type="evidence" value="ECO:0007669"/>
    <property type="project" value="UniProtKB-KW"/>
</dbReference>
<evidence type="ECO:0000256" key="3">
    <source>
        <dbReference type="ARBA" id="ARBA00022801"/>
    </source>
</evidence>
<sequence length="358" mass="39581">MDLHLVFFERATKVTVKLNAAVDVVWGKAPHRLTADAVLAAWQLLFLAVPVVSTTFASFASRGAMFSRLEPESLGWLLIDEAGQVKPQEAVGAIWRSRRVLSVGDPRQLQPIVTMPMAAEQVLAQAFGVASTWMPSRTSVQQVADRTGCWGTHIGEHTDDELWVAAPLLVHRRCEDPMFSICNRIAYGRIMENANSCVREPDSCKYAGLPASSWIDVPDPQSGTKVQDKEIAELLAHIELLTGQHKVNPSDIFVVTPFRLVADRIQEDAFGRWPQIGGGTVHTVQGQEADVVILVLGGDPDKKRAREWVGEQPNLINVAVSRAKHRFYVIGDRKRWSTVGNFRVLACELAVPQYDSAD</sequence>
<dbReference type="PANTHER" id="PTHR43788:SF8">
    <property type="entry name" value="DNA-BINDING PROTEIN SMUBP-2"/>
    <property type="match status" value="1"/>
</dbReference>
<dbReference type="EMBL" id="MLIK01000003">
    <property type="protein sequence ID" value="OHU31686.1"/>
    <property type="molecule type" value="Genomic_DNA"/>
</dbReference>
<dbReference type="GO" id="GO:0016787">
    <property type="term" value="F:hydrolase activity"/>
    <property type="evidence" value="ECO:0007669"/>
    <property type="project" value="UniProtKB-KW"/>
</dbReference>
<keyword evidence="6" id="KW-1133">Transmembrane helix</keyword>
<dbReference type="CDD" id="cd18808">
    <property type="entry name" value="SF1_C_Upf1"/>
    <property type="match status" value="1"/>
</dbReference>
<evidence type="ECO:0000256" key="6">
    <source>
        <dbReference type="SAM" id="Phobius"/>
    </source>
</evidence>
<organism evidence="9 10">
    <name type="scientific">Mycobacteroides franklinii</name>
    <dbReference type="NCBI Taxonomy" id="948102"/>
    <lineage>
        <taxon>Bacteria</taxon>
        <taxon>Bacillati</taxon>
        <taxon>Actinomycetota</taxon>
        <taxon>Actinomycetes</taxon>
        <taxon>Mycobacteriales</taxon>
        <taxon>Mycobacteriaceae</taxon>
        <taxon>Mycobacteroides</taxon>
    </lineage>
</organism>
<keyword evidence="6" id="KW-0812">Transmembrane</keyword>
<reference evidence="9 10" key="1">
    <citation type="submission" date="2016-10" db="EMBL/GenBank/DDBJ databases">
        <title>Evaluation of Human, Veterinary and Environmental Mycobacterium chelonae Isolates by Core Genome Phylogenomic Analysis, Targeted Gene Comparison, and Anti-microbial Susceptibility Patterns: A Tale of Mistaken Identities.</title>
        <authorList>
            <person name="Fogelson S.B."/>
            <person name="Camus A.C."/>
            <person name="Lorenz W."/>
            <person name="Vasireddy R."/>
            <person name="Vasireddy S."/>
            <person name="Smith T."/>
            <person name="Brown-Elliott B.A."/>
            <person name="Wallace R.J.Jr."/>
            <person name="Hasan N.A."/>
            <person name="Reischl U."/>
            <person name="Sanchez S."/>
        </authorList>
    </citation>
    <scope>NUCLEOTIDE SEQUENCE [LARGE SCALE GENOMIC DNA]</scope>
    <source>
        <strain evidence="9 10">1559</strain>
    </source>
</reference>
<evidence type="ECO:0000259" key="8">
    <source>
        <dbReference type="Pfam" id="PF13087"/>
    </source>
</evidence>
<dbReference type="InterPro" id="IPR050534">
    <property type="entry name" value="Coronavir_polyprotein_1ab"/>
</dbReference>
<dbReference type="InterPro" id="IPR027417">
    <property type="entry name" value="P-loop_NTPase"/>
</dbReference>
<proteinExistence type="inferred from homology"/>
<keyword evidence="4" id="KW-0347">Helicase</keyword>
<feature type="transmembrane region" description="Helical" evidence="6">
    <location>
        <begin position="40"/>
        <end position="60"/>
    </location>
</feature>